<organism evidence="1 2">
    <name type="scientific">Paraburkholderia fungorum</name>
    <dbReference type="NCBI Taxonomy" id="134537"/>
    <lineage>
        <taxon>Bacteria</taxon>
        <taxon>Pseudomonadati</taxon>
        <taxon>Pseudomonadota</taxon>
        <taxon>Betaproteobacteria</taxon>
        <taxon>Burkholderiales</taxon>
        <taxon>Burkholderiaceae</taxon>
        <taxon>Paraburkholderia</taxon>
    </lineage>
</organism>
<sequence>MLVDIPDGVGYFRHGRRIGRAVVTTYARTRKIETTVYRVALVNNEPGPKRVRVDVWVPEHHRGGFIPGDLSWVGDGIYRTFAYVDENRNTLAAFLASGDQEWDVREQEA</sequence>
<dbReference type="EMBL" id="FNKP01000002">
    <property type="protein sequence ID" value="SDR18797.1"/>
    <property type="molecule type" value="Genomic_DNA"/>
</dbReference>
<accession>A0A1H1H046</accession>
<evidence type="ECO:0000313" key="1">
    <source>
        <dbReference type="EMBL" id="SDR18797.1"/>
    </source>
</evidence>
<name>A0A1H1H046_9BURK</name>
<keyword evidence="2" id="KW-1185">Reference proteome</keyword>
<evidence type="ECO:0000313" key="2">
    <source>
        <dbReference type="Proteomes" id="UP000183487"/>
    </source>
</evidence>
<gene>
    <name evidence="1" type="ORF">SAMN05443245_3417</name>
</gene>
<proteinExistence type="predicted"/>
<protein>
    <submittedName>
        <fullName evidence="1">Uncharacterized protein</fullName>
    </submittedName>
</protein>
<dbReference type="Proteomes" id="UP000183487">
    <property type="component" value="Unassembled WGS sequence"/>
</dbReference>
<dbReference type="OrthoDB" id="9020711at2"/>
<dbReference type="RefSeq" id="WP_074766850.1">
    <property type="nucleotide sequence ID" value="NZ_FNKP01000002.1"/>
</dbReference>
<dbReference type="AlphaFoldDB" id="A0A1H1H046"/>
<reference evidence="2" key="1">
    <citation type="submission" date="2016-10" db="EMBL/GenBank/DDBJ databases">
        <authorList>
            <person name="Varghese N."/>
        </authorList>
    </citation>
    <scope>NUCLEOTIDE SEQUENCE [LARGE SCALE GENOMIC DNA]</scope>
    <source>
        <strain evidence="2">GAS106B</strain>
    </source>
</reference>